<dbReference type="EMBL" id="MU865929">
    <property type="protein sequence ID" value="KAK4451260.1"/>
    <property type="molecule type" value="Genomic_DNA"/>
</dbReference>
<comment type="caution">
    <text evidence="2">The sequence shown here is derived from an EMBL/GenBank/DDBJ whole genome shotgun (WGS) entry which is preliminary data.</text>
</comment>
<accession>A0AAV9GU24</accession>
<reference evidence="2" key="1">
    <citation type="journal article" date="2023" name="Mol. Phylogenet. Evol.">
        <title>Genome-scale phylogeny and comparative genomics of the fungal order Sordariales.</title>
        <authorList>
            <person name="Hensen N."/>
            <person name="Bonometti L."/>
            <person name="Westerberg I."/>
            <person name="Brannstrom I.O."/>
            <person name="Guillou S."/>
            <person name="Cros-Aarteil S."/>
            <person name="Calhoun S."/>
            <person name="Haridas S."/>
            <person name="Kuo A."/>
            <person name="Mondo S."/>
            <person name="Pangilinan J."/>
            <person name="Riley R."/>
            <person name="LaButti K."/>
            <person name="Andreopoulos B."/>
            <person name="Lipzen A."/>
            <person name="Chen C."/>
            <person name="Yan M."/>
            <person name="Daum C."/>
            <person name="Ng V."/>
            <person name="Clum A."/>
            <person name="Steindorff A."/>
            <person name="Ohm R.A."/>
            <person name="Martin F."/>
            <person name="Silar P."/>
            <person name="Natvig D.O."/>
            <person name="Lalanne C."/>
            <person name="Gautier V."/>
            <person name="Ament-Velasquez S.L."/>
            <person name="Kruys A."/>
            <person name="Hutchinson M.I."/>
            <person name="Powell A.J."/>
            <person name="Barry K."/>
            <person name="Miller A.N."/>
            <person name="Grigoriev I.V."/>
            <person name="Debuchy R."/>
            <person name="Gladieux P."/>
            <person name="Hiltunen Thoren M."/>
            <person name="Johannesson H."/>
        </authorList>
    </citation>
    <scope>NUCLEOTIDE SEQUENCE</scope>
    <source>
        <strain evidence="2">PSN243</strain>
    </source>
</reference>
<dbReference type="AlphaFoldDB" id="A0AAV9GU24"/>
<feature type="region of interest" description="Disordered" evidence="1">
    <location>
        <begin position="1"/>
        <end position="43"/>
    </location>
</feature>
<organism evidence="2 3">
    <name type="scientific">Podospora aff. communis PSN243</name>
    <dbReference type="NCBI Taxonomy" id="3040156"/>
    <lineage>
        <taxon>Eukaryota</taxon>
        <taxon>Fungi</taxon>
        <taxon>Dikarya</taxon>
        <taxon>Ascomycota</taxon>
        <taxon>Pezizomycotina</taxon>
        <taxon>Sordariomycetes</taxon>
        <taxon>Sordariomycetidae</taxon>
        <taxon>Sordariales</taxon>
        <taxon>Podosporaceae</taxon>
        <taxon>Podospora</taxon>
    </lineage>
</organism>
<evidence type="ECO:0000313" key="2">
    <source>
        <dbReference type="EMBL" id="KAK4451260.1"/>
    </source>
</evidence>
<dbReference type="Proteomes" id="UP001321760">
    <property type="component" value="Unassembled WGS sequence"/>
</dbReference>
<keyword evidence="3" id="KW-1185">Reference proteome</keyword>
<sequence>TPNKDTYSNEAIFRLQPRNPNSLRGSLPPDTSARKRKPKTLPERKAQFIMASDRQGEPSQITTGFLHVDWHRPERHAVGAQIVNQIWTRPANSNDSEDVQNRDSDGRVPATYTARVHLAATSRTRIPPEWIPYIRARGLVVNSSGQTIQEVDWSEMRYIGTDFLHFTWTRVWCPQPGPVRFRAHVYVPAPGGDAATTGNWYTVGDAFSGYVNVVYPPA</sequence>
<protein>
    <submittedName>
        <fullName evidence="2">Uncharacterized protein</fullName>
    </submittedName>
</protein>
<proteinExistence type="predicted"/>
<evidence type="ECO:0000256" key="1">
    <source>
        <dbReference type="SAM" id="MobiDB-lite"/>
    </source>
</evidence>
<feature type="non-terminal residue" evidence="2">
    <location>
        <position position="1"/>
    </location>
</feature>
<gene>
    <name evidence="2" type="ORF">QBC34DRAFT_458886</name>
</gene>
<name>A0AAV9GU24_9PEZI</name>
<evidence type="ECO:0000313" key="3">
    <source>
        <dbReference type="Proteomes" id="UP001321760"/>
    </source>
</evidence>
<reference evidence="2" key="2">
    <citation type="submission" date="2023-05" db="EMBL/GenBank/DDBJ databases">
        <authorList>
            <consortium name="Lawrence Berkeley National Laboratory"/>
            <person name="Steindorff A."/>
            <person name="Hensen N."/>
            <person name="Bonometti L."/>
            <person name="Westerberg I."/>
            <person name="Brannstrom I.O."/>
            <person name="Guillou S."/>
            <person name="Cros-Aarteil S."/>
            <person name="Calhoun S."/>
            <person name="Haridas S."/>
            <person name="Kuo A."/>
            <person name="Mondo S."/>
            <person name="Pangilinan J."/>
            <person name="Riley R."/>
            <person name="Labutti K."/>
            <person name="Andreopoulos B."/>
            <person name="Lipzen A."/>
            <person name="Chen C."/>
            <person name="Yanf M."/>
            <person name="Daum C."/>
            <person name="Ng V."/>
            <person name="Clum A."/>
            <person name="Ohm R."/>
            <person name="Martin F."/>
            <person name="Silar P."/>
            <person name="Natvig D."/>
            <person name="Lalanne C."/>
            <person name="Gautier V."/>
            <person name="Ament-Velasquez S.L."/>
            <person name="Kruys A."/>
            <person name="Hutchinson M.I."/>
            <person name="Powell A.J."/>
            <person name="Barry K."/>
            <person name="Miller A.N."/>
            <person name="Grigoriev I.V."/>
            <person name="Debuchy R."/>
            <person name="Gladieux P."/>
            <person name="Thoren M.H."/>
            <person name="Johannesson H."/>
        </authorList>
    </citation>
    <scope>NUCLEOTIDE SEQUENCE</scope>
    <source>
        <strain evidence="2">PSN243</strain>
    </source>
</reference>